<evidence type="ECO:0000256" key="1">
    <source>
        <dbReference type="SAM" id="MobiDB-lite"/>
    </source>
</evidence>
<comment type="caution">
    <text evidence="2">The sequence shown here is derived from an EMBL/GenBank/DDBJ whole genome shotgun (WGS) entry which is preliminary data.</text>
</comment>
<keyword evidence="3" id="KW-1185">Reference proteome</keyword>
<dbReference type="EMBL" id="BAABME010031093">
    <property type="protein sequence ID" value="GAA0144303.1"/>
    <property type="molecule type" value="Genomic_DNA"/>
</dbReference>
<accession>A0AAV3P2N4</accession>
<dbReference type="Proteomes" id="UP001454036">
    <property type="component" value="Unassembled WGS sequence"/>
</dbReference>
<name>A0AAV3P2N4_LITER</name>
<evidence type="ECO:0000313" key="3">
    <source>
        <dbReference type="Proteomes" id="UP001454036"/>
    </source>
</evidence>
<protein>
    <submittedName>
        <fullName evidence="2">Uncharacterized protein</fullName>
    </submittedName>
</protein>
<gene>
    <name evidence="2" type="ORF">LIER_42799</name>
</gene>
<proteinExistence type="predicted"/>
<feature type="region of interest" description="Disordered" evidence="1">
    <location>
        <begin position="1"/>
        <end position="30"/>
    </location>
</feature>
<organism evidence="2 3">
    <name type="scientific">Lithospermum erythrorhizon</name>
    <name type="common">Purple gromwell</name>
    <name type="synonym">Lithospermum officinale var. erythrorhizon</name>
    <dbReference type="NCBI Taxonomy" id="34254"/>
    <lineage>
        <taxon>Eukaryota</taxon>
        <taxon>Viridiplantae</taxon>
        <taxon>Streptophyta</taxon>
        <taxon>Embryophyta</taxon>
        <taxon>Tracheophyta</taxon>
        <taxon>Spermatophyta</taxon>
        <taxon>Magnoliopsida</taxon>
        <taxon>eudicotyledons</taxon>
        <taxon>Gunneridae</taxon>
        <taxon>Pentapetalae</taxon>
        <taxon>asterids</taxon>
        <taxon>lamiids</taxon>
        <taxon>Boraginales</taxon>
        <taxon>Boraginaceae</taxon>
        <taxon>Boraginoideae</taxon>
        <taxon>Lithospermeae</taxon>
        <taxon>Lithospermum</taxon>
    </lineage>
</organism>
<reference evidence="2 3" key="1">
    <citation type="submission" date="2024-01" db="EMBL/GenBank/DDBJ databases">
        <title>The complete chloroplast genome sequence of Lithospermum erythrorhizon: insights into the phylogenetic relationship among Boraginaceae species and the maternal lineages of purple gromwells.</title>
        <authorList>
            <person name="Okada T."/>
            <person name="Watanabe K."/>
        </authorList>
    </citation>
    <scope>NUCLEOTIDE SEQUENCE [LARGE SCALE GENOMIC DNA]</scope>
</reference>
<sequence length="119" mass="13380">METTKRTLETPPPQQQPEEAFQEQPHQESVHAFQNDVEKPITSSSSSYALDNFKKLLMNVASACAKTNPLSSTQTSLLQHHLDHLLPRFSTPDHPPYAAVNSFFLPSNTLLLYFMVALI</sequence>
<dbReference type="AlphaFoldDB" id="A0AAV3P2N4"/>
<evidence type="ECO:0000313" key="2">
    <source>
        <dbReference type="EMBL" id="GAA0144303.1"/>
    </source>
</evidence>